<organism evidence="10 11">
    <name type="scientific">Triticum turgidum subsp. durum</name>
    <name type="common">Durum wheat</name>
    <name type="synonym">Triticum durum</name>
    <dbReference type="NCBI Taxonomy" id="4567"/>
    <lineage>
        <taxon>Eukaryota</taxon>
        <taxon>Viridiplantae</taxon>
        <taxon>Streptophyta</taxon>
        <taxon>Embryophyta</taxon>
        <taxon>Tracheophyta</taxon>
        <taxon>Spermatophyta</taxon>
        <taxon>Magnoliopsida</taxon>
        <taxon>Liliopsida</taxon>
        <taxon>Poales</taxon>
        <taxon>Poaceae</taxon>
        <taxon>BOP clade</taxon>
        <taxon>Pooideae</taxon>
        <taxon>Triticodae</taxon>
        <taxon>Triticeae</taxon>
        <taxon>Triticinae</taxon>
        <taxon>Triticum</taxon>
    </lineage>
</organism>
<dbReference type="EMBL" id="LT934122">
    <property type="protein sequence ID" value="VAI56668.1"/>
    <property type="molecule type" value="Genomic_DNA"/>
</dbReference>
<dbReference type="GO" id="GO:0051753">
    <property type="term" value="F:mannan synthase activity"/>
    <property type="evidence" value="ECO:0007669"/>
    <property type="project" value="TreeGrafter"/>
</dbReference>
<keyword evidence="5" id="KW-1133">Transmembrane helix</keyword>
<dbReference type="InterPro" id="IPR001173">
    <property type="entry name" value="Glyco_trans_2-like"/>
</dbReference>
<dbReference type="Gramene" id="TRITD6Bv1G075960.3">
    <property type="protein sequence ID" value="TRITD6Bv1G075960.3"/>
    <property type="gene ID" value="TRITD6Bv1G075960"/>
</dbReference>
<evidence type="ECO:0000256" key="6">
    <source>
        <dbReference type="ARBA" id="ARBA00023034"/>
    </source>
</evidence>
<gene>
    <name evidence="10" type="ORF">TRITD_6Bv1G075960</name>
</gene>
<evidence type="ECO:0000313" key="10">
    <source>
        <dbReference type="EMBL" id="VAI56668.1"/>
    </source>
</evidence>
<dbReference type="Proteomes" id="UP000324705">
    <property type="component" value="Chromosome 6B"/>
</dbReference>
<feature type="domain" description="Glycosyltransferase 2-like" evidence="9">
    <location>
        <begin position="6"/>
        <end position="90"/>
    </location>
</feature>
<evidence type="ECO:0000256" key="3">
    <source>
        <dbReference type="ARBA" id="ARBA00022679"/>
    </source>
</evidence>
<evidence type="ECO:0000313" key="11">
    <source>
        <dbReference type="Proteomes" id="UP000324705"/>
    </source>
</evidence>
<dbReference type="Pfam" id="PF00535">
    <property type="entry name" value="Glycos_transf_2"/>
    <property type="match status" value="1"/>
</dbReference>
<evidence type="ECO:0000256" key="2">
    <source>
        <dbReference type="ARBA" id="ARBA00022676"/>
    </source>
</evidence>
<proteinExistence type="predicted"/>
<evidence type="ECO:0000259" key="9">
    <source>
        <dbReference type="Pfam" id="PF00535"/>
    </source>
</evidence>
<evidence type="ECO:0000256" key="1">
    <source>
        <dbReference type="ARBA" id="ARBA00004653"/>
    </source>
</evidence>
<dbReference type="PANTHER" id="PTHR32044:SF75">
    <property type="entry name" value="GLUCOMANNAN 4-BETA-MANNOSYLTRANSFERASE 1"/>
    <property type="match status" value="1"/>
</dbReference>
<keyword evidence="8" id="KW-0961">Cell wall biogenesis/degradation</keyword>
<keyword evidence="6" id="KW-0333">Golgi apparatus</keyword>
<dbReference type="AlphaFoldDB" id="A0A9R0YJM5"/>
<evidence type="ECO:0000256" key="8">
    <source>
        <dbReference type="ARBA" id="ARBA00023316"/>
    </source>
</evidence>
<dbReference type="Gene3D" id="3.90.550.10">
    <property type="entry name" value="Spore Coat Polysaccharide Biosynthesis Protein SpsA, Chain A"/>
    <property type="match status" value="1"/>
</dbReference>
<keyword evidence="4" id="KW-0812">Transmembrane</keyword>
<keyword evidence="3" id="KW-0808">Transferase</keyword>
<reference evidence="10 11" key="1">
    <citation type="submission" date="2017-09" db="EMBL/GenBank/DDBJ databases">
        <authorList>
            <consortium name="International Durum Wheat Genome Sequencing Consortium (IDWGSC)"/>
            <person name="Milanesi L."/>
        </authorList>
    </citation>
    <scope>NUCLEOTIDE SEQUENCE [LARGE SCALE GENOMIC DNA]</scope>
    <source>
        <strain evidence="11">cv. Svevo</strain>
    </source>
</reference>
<sequence length="96" mass="11419">MVRMECERWAHKGINITYQIREDRKGYKAGALKAGMKHGYVRECEYMVIFDADFQPDPDFLHRTIPYLHHNPEIALVQARWRFGKFSPKNPLLQNK</sequence>
<dbReference type="PANTHER" id="PTHR32044">
    <property type="entry name" value="GLUCOMANNAN 4-BETA-MANNOSYLTRANSFERASE 9"/>
    <property type="match status" value="1"/>
</dbReference>
<protein>
    <recommendedName>
        <fullName evidence="9">Glycosyltransferase 2-like domain-containing protein</fullName>
    </recommendedName>
</protein>
<dbReference type="SUPFAM" id="SSF53448">
    <property type="entry name" value="Nucleotide-diphospho-sugar transferases"/>
    <property type="match status" value="1"/>
</dbReference>
<dbReference type="GO" id="GO:0000139">
    <property type="term" value="C:Golgi membrane"/>
    <property type="evidence" value="ECO:0007669"/>
    <property type="project" value="UniProtKB-SubCell"/>
</dbReference>
<comment type="subcellular location">
    <subcellularLocation>
        <location evidence="1">Golgi apparatus membrane</location>
        <topology evidence="1">Multi-pass membrane protein</topology>
    </subcellularLocation>
</comment>
<keyword evidence="11" id="KW-1185">Reference proteome</keyword>
<dbReference type="InterPro" id="IPR029044">
    <property type="entry name" value="Nucleotide-diphossugar_trans"/>
</dbReference>
<dbReference type="GO" id="GO:0071555">
    <property type="term" value="P:cell wall organization"/>
    <property type="evidence" value="ECO:0007669"/>
    <property type="project" value="UniProtKB-KW"/>
</dbReference>
<keyword evidence="2" id="KW-0328">Glycosyltransferase</keyword>
<evidence type="ECO:0000256" key="7">
    <source>
        <dbReference type="ARBA" id="ARBA00023136"/>
    </source>
</evidence>
<evidence type="ECO:0000256" key="5">
    <source>
        <dbReference type="ARBA" id="ARBA00022989"/>
    </source>
</evidence>
<keyword evidence="7" id="KW-0472">Membrane</keyword>
<accession>A0A9R0YJM5</accession>
<evidence type="ECO:0000256" key="4">
    <source>
        <dbReference type="ARBA" id="ARBA00022692"/>
    </source>
</evidence>
<name>A0A9R0YJM5_TRITD</name>